<dbReference type="Gene3D" id="3.30.460.40">
    <property type="match status" value="1"/>
</dbReference>
<accession>A0ABU4DPK4</accession>
<evidence type="ECO:0000313" key="2">
    <source>
        <dbReference type="Proteomes" id="UP001276150"/>
    </source>
</evidence>
<comment type="caution">
    <text evidence="1">The sequence shown here is derived from an EMBL/GenBank/DDBJ whole genome shotgun (WGS) entry which is preliminary data.</text>
</comment>
<dbReference type="RefSeq" id="WP_317639667.1">
    <property type="nucleotide sequence ID" value="NZ_JAPMIV010000009.1"/>
</dbReference>
<sequence length="345" mass="37705">MPDLNAAASELKNALGDYLAGGRQEGVFHVQIGGPGSVPALADLDLPELHLDLLPEPPSAEQRRTLEALGYVPDGETYLHPAGWRLVLSDHRSGWRAEQQALRALLLADEHAAARYRQVFSSAGQSAADRALQAAATAHHARTVGFGPAHLVAGVLSELDAPWMFAGGVALDLHLNQVTRPHDDLDVAVSREAQSQLLSFLSDWKLDAPQDGMYRPYTAPVEPPLHQIHARNPHLPEVLMLDLLLTDFGGDTVGGTVGGGVWHYRRDPRVTLPLAEARLWSASGLPYLAPQAVLLFKAATGGRELRGKDRRDFERMRPVLGREALEWLKGTLELVNPEHDWLTQL</sequence>
<proteinExistence type="predicted"/>
<dbReference type="InterPro" id="IPR019646">
    <property type="entry name" value="Aminoglyc_AdlTrfase"/>
</dbReference>
<gene>
    <name evidence="1" type="ORF">ORD21_07085</name>
</gene>
<organism evidence="1 2">
    <name type="scientific">Deinococcus arenicola</name>
    <dbReference type="NCBI Taxonomy" id="2994950"/>
    <lineage>
        <taxon>Bacteria</taxon>
        <taxon>Thermotogati</taxon>
        <taxon>Deinococcota</taxon>
        <taxon>Deinococci</taxon>
        <taxon>Deinococcales</taxon>
        <taxon>Deinococcaceae</taxon>
        <taxon>Deinococcus</taxon>
    </lineage>
</organism>
<evidence type="ECO:0008006" key="3">
    <source>
        <dbReference type="Google" id="ProtNLM"/>
    </source>
</evidence>
<dbReference type="Proteomes" id="UP001276150">
    <property type="component" value="Unassembled WGS sequence"/>
</dbReference>
<keyword evidence="2" id="KW-1185">Reference proteome</keyword>
<protein>
    <recommendedName>
        <fullName evidence="3">Nucleotidyltransferase family protein</fullName>
    </recommendedName>
</protein>
<name>A0ABU4DPK4_9DEIO</name>
<dbReference type="Pfam" id="PF10706">
    <property type="entry name" value="Aminoglyc_resit"/>
    <property type="match status" value="1"/>
</dbReference>
<dbReference type="EMBL" id="JAPMIV010000009">
    <property type="protein sequence ID" value="MDV6374350.1"/>
    <property type="molecule type" value="Genomic_DNA"/>
</dbReference>
<reference evidence="1 2" key="1">
    <citation type="submission" date="2022-11" db="EMBL/GenBank/DDBJ databases">
        <title>Deinococcus ZS9-10, Low Temperature and Draught-tolerating, UV-resistant Bacteria from Continental Antarctica.</title>
        <authorList>
            <person name="Cheng L."/>
        </authorList>
    </citation>
    <scope>NUCLEOTIDE SEQUENCE [LARGE SCALE GENOMIC DNA]</scope>
    <source>
        <strain evidence="1 2">ZS9-10</strain>
    </source>
</reference>
<evidence type="ECO:0000313" key="1">
    <source>
        <dbReference type="EMBL" id="MDV6374350.1"/>
    </source>
</evidence>